<protein>
    <submittedName>
        <fullName evidence="6">Succinyl-CoA:acetate CoA-transferase</fullName>
    </submittedName>
</protein>
<dbReference type="Gene3D" id="3.40.1080.10">
    <property type="entry name" value="Glutaconate Coenzyme A-transferase"/>
    <property type="match status" value="1"/>
</dbReference>
<keyword evidence="7" id="KW-1185">Reference proteome</keyword>
<dbReference type="Gene3D" id="3.30.750.70">
    <property type="entry name" value="4-hydroxybutyrate coenzyme like domains"/>
    <property type="match status" value="1"/>
</dbReference>
<evidence type="ECO:0000256" key="2">
    <source>
        <dbReference type="PIRSR" id="PIRSR617821-1"/>
    </source>
</evidence>
<dbReference type="InterPro" id="IPR046433">
    <property type="entry name" value="ActCoA_hydro"/>
</dbReference>
<dbReference type="InterPro" id="IPR037171">
    <property type="entry name" value="NagB/RpiA_transferase-like"/>
</dbReference>
<dbReference type="GO" id="GO:0006084">
    <property type="term" value="P:acetyl-CoA metabolic process"/>
    <property type="evidence" value="ECO:0007669"/>
    <property type="project" value="InterPro"/>
</dbReference>
<dbReference type="FunFam" id="3.40.1080.20:FF:000001">
    <property type="entry name" value="Acetyl-CoA hydrolase Ach1"/>
    <property type="match status" value="1"/>
</dbReference>
<dbReference type="PANTHER" id="PTHR43609">
    <property type="entry name" value="ACETYL-COA HYDROLASE"/>
    <property type="match status" value="1"/>
</dbReference>
<dbReference type="InterPro" id="IPR038460">
    <property type="entry name" value="AcetylCoA_hyd_C_sf"/>
</dbReference>
<evidence type="ECO:0000259" key="5">
    <source>
        <dbReference type="Pfam" id="PF13336"/>
    </source>
</evidence>
<dbReference type="GO" id="GO:0008775">
    <property type="term" value="F:acetate CoA-transferase activity"/>
    <property type="evidence" value="ECO:0007669"/>
    <property type="project" value="InterPro"/>
</dbReference>
<dbReference type="EMBL" id="FOCF01000002">
    <property type="protein sequence ID" value="SEM71139.1"/>
    <property type="molecule type" value="Genomic_DNA"/>
</dbReference>
<dbReference type="Proteomes" id="UP000199206">
    <property type="component" value="Unassembled WGS sequence"/>
</dbReference>
<evidence type="ECO:0000256" key="1">
    <source>
        <dbReference type="ARBA" id="ARBA00009632"/>
    </source>
</evidence>
<feature type="domain" description="Acetyl-CoA hydrolase/transferase C-terminal" evidence="5">
    <location>
        <begin position="334"/>
        <end position="468"/>
    </location>
</feature>
<feature type="binding site" evidence="3">
    <location>
        <position position="363"/>
    </location>
    <ligand>
        <name>CoA</name>
        <dbReference type="ChEBI" id="CHEBI:57287"/>
    </ligand>
</feature>
<dbReference type="InterPro" id="IPR003702">
    <property type="entry name" value="ActCoA_hydro_N"/>
</dbReference>
<dbReference type="Gene3D" id="3.40.1080.20">
    <property type="entry name" value="Acetyl-CoA hydrolase/transferase C-terminal domain"/>
    <property type="match status" value="1"/>
</dbReference>
<feature type="binding site" evidence="3">
    <location>
        <position position="383"/>
    </location>
    <ligand>
        <name>CoA</name>
        <dbReference type="ChEBI" id="CHEBI:57287"/>
    </ligand>
</feature>
<gene>
    <name evidence="6" type="ORF">SAMN05192583_0951</name>
</gene>
<evidence type="ECO:0000259" key="4">
    <source>
        <dbReference type="Pfam" id="PF02550"/>
    </source>
</evidence>
<dbReference type="Pfam" id="PF13336">
    <property type="entry name" value="AcetylCoA_hyd_C"/>
    <property type="match status" value="1"/>
</dbReference>
<dbReference type="SUPFAM" id="SSF100950">
    <property type="entry name" value="NagB/RpiA/CoA transferase-like"/>
    <property type="match status" value="2"/>
</dbReference>
<dbReference type="OrthoDB" id="9801795at2"/>
<name>A0A1H8AMZ8_9SPHN</name>
<evidence type="ECO:0000313" key="6">
    <source>
        <dbReference type="EMBL" id="SEM71139.1"/>
    </source>
</evidence>
<comment type="similarity">
    <text evidence="1">Belongs to the acetyl-CoA hydrolase/transferase family.</text>
</comment>
<reference evidence="7" key="1">
    <citation type="submission" date="2016-10" db="EMBL/GenBank/DDBJ databases">
        <authorList>
            <person name="Varghese N."/>
            <person name="Submissions S."/>
        </authorList>
    </citation>
    <scope>NUCLEOTIDE SEQUENCE [LARGE SCALE GENOMIC DNA]</scope>
    <source>
        <strain evidence="7">S6-262</strain>
    </source>
</reference>
<dbReference type="AlphaFoldDB" id="A0A1H8AMZ8"/>
<feature type="binding site" evidence="3">
    <location>
        <position position="407"/>
    </location>
    <ligand>
        <name>CoA</name>
        <dbReference type="ChEBI" id="CHEBI:57287"/>
    </ligand>
</feature>
<dbReference type="RefSeq" id="WP_093664335.1">
    <property type="nucleotide sequence ID" value="NZ_FOCF01000002.1"/>
</dbReference>
<feature type="domain" description="Acetyl-CoA hydrolase/transferase N-terminal" evidence="4">
    <location>
        <begin position="12"/>
        <end position="221"/>
    </location>
</feature>
<evidence type="ECO:0000256" key="3">
    <source>
        <dbReference type="PIRSR" id="PIRSR617821-2"/>
    </source>
</evidence>
<proteinExistence type="inferred from homology"/>
<dbReference type="NCBIfam" id="TIGR03458">
    <property type="entry name" value="YgfH_subfam"/>
    <property type="match status" value="1"/>
</dbReference>
<dbReference type="FunFam" id="3.30.750.70:FF:000002">
    <property type="entry name" value="Acetyl-CoA hydrolase Ach1"/>
    <property type="match status" value="1"/>
</dbReference>
<dbReference type="Pfam" id="PF02550">
    <property type="entry name" value="AcetylCoA_hydro"/>
    <property type="match status" value="1"/>
</dbReference>
<dbReference type="GO" id="GO:0006083">
    <property type="term" value="P:acetate metabolic process"/>
    <property type="evidence" value="ECO:0007669"/>
    <property type="project" value="InterPro"/>
</dbReference>
<evidence type="ECO:0000313" key="7">
    <source>
        <dbReference type="Proteomes" id="UP000199206"/>
    </source>
</evidence>
<feature type="binding site" evidence="3">
    <location>
        <position position="387"/>
    </location>
    <ligand>
        <name>CoA</name>
        <dbReference type="ChEBI" id="CHEBI:57287"/>
    </ligand>
</feature>
<dbReference type="PANTHER" id="PTHR43609:SF1">
    <property type="entry name" value="ACETYL-COA HYDROLASE"/>
    <property type="match status" value="1"/>
</dbReference>
<keyword evidence="6" id="KW-0808">Transferase</keyword>
<dbReference type="InterPro" id="IPR026888">
    <property type="entry name" value="AcetylCoA_hyd_C"/>
</dbReference>
<dbReference type="GO" id="GO:0003986">
    <property type="term" value="F:acetyl-CoA hydrolase activity"/>
    <property type="evidence" value="ECO:0007669"/>
    <property type="project" value="TreeGrafter"/>
</dbReference>
<dbReference type="STRING" id="1166340.SAMN05192583_0951"/>
<sequence>MTSRIPCDHLRAKIMSATDAAALIGSGSTVGMSGFTGSGYPKAVPLALAARIEAEHDAGRPFRVRVWTGASTGPELDGALAKADGIEFRLPYNSDPIAREKINRGEMEYFDMHLSQVAPMAWQGFLGPLDVAVVEVSGIRPDGSLIPSSSVGNNKTWLDRAEKVILEVNRWQNPALEGMHDIYYGTRLPPHRVPIPLVRPDDRIGQPYLTCDPDRIVAIVETDAPDRNLPFAPPDAAAFAIAGHLLDFFRHEVNKGRLPASLLPIQSGVGNIANAVLTGLVDSPFEDMTAYTEVIQDGMLDLLDAGKLRMASATAFSLSPDAAARINADMGRYRDRMILRPQEISNHPELIRRLGCLAMNGLIEADIYGNVNSTHVMGSRIQNGIGGSGDFARNAYVSIFMTPSTAKGGRISAIVPQASHVDHIAQDVQVLVTEQGLADLRGLSPKQRAQLIIERCAHPDYRAMLADYYARARAGSYGQQSPSLPAEALSWHQRFIETGSMLP</sequence>
<accession>A0A1H8AMZ8</accession>
<dbReference type="InterPro" id="IPR017821">
    <property type="entry name" value="Succinate_CoA_transferase"/>
</dbReference>
<feature type="active site" description="5-glutamyl coenzyme A thioester intermediate" evidence="2">
    <location>
        <position position="293"/>
    </location>
</feature>
<organism evidence="6 7">
    <name type="scientific">Sphingomonas gellani</name>
    <dbReference type="NCBI Taxonomy" id="1166340"/>
    <lineage>
        <taxon>Bacteria</taxon>
        <taxon>Pseudomonadati</taxon>
        <taxon>Pseudomonadota</taxon>
        <taxon>Alphaproteobacteria</taxon>
        <taxon>Sphingomonadales</taxon>
        <taxon>Sphingomonadaceae</taxon>
        <taxon>Sphingomonas</taxon>
    </lineage>
</organism>